<evidence type="ECO:0000313" key="2">
    <source>
        <dbReference type="Proteomes" id="UP000278351"/>
    </source>
</evidence>
<dbReference type="EMBL" id="RPDH01000002">
    <property type="protein sequence ID" value="RPE09006.1"/>
    <property type="molecule type" value="Genomic_DNA"/>
</dbReference>
<dbReference type="Proteomes" id="UP000278351">
    <property type="component" value="Unassembled WGS sequence"/>
</dbReference>
<keyword evidence="2" id="KW-1185">Reference proteome</keyword>
<comment type="caution">
    <text evidence="1">The sequence shown here is derived from an EMBL/GenBank/DDBJ whole genome shotgun (WGS) entry which is preliminary data.</text>
</comment>
<dbReference type="RefSeq" id="WP_123848007.1">
    <property type="nucleotide sequence ID" value="NZ_RPDH01000002.1"/>
</dbReference>
<evidence type="ECO:0000313" key="1">
    <source>
        <dbReference type="EMBL" id="RPE09006.1"/>
    </source>
</evidence>
<proteinExistence type="predicted"/>
<dbReference type="OrthoDB" id="1447674at2"/>
<accession>A0A3N4PLB7</accession>
<reference evidence="1 2" key="1">
    <citation type="submission" date="2018-11" db="EMBL/GenBank/DDBJ databases">
        <title>Chitinophaga lutea sp.nov., isolate from arsenic contaminated soil.</title>
        <authorList>
            <person name="Zong Y."/>
        </authorList>
    </citation>
    <scope>NUCLEOTIDE SEQUENCE [LARGE SCALE GENOMIC DNA]</scope>
    <source>
        <strain evidence="1 2">ZY74</strain>
    </source>
</reference>
<dbReference type="AlphaFoldDB" id="A0A3N4PLB7"/>
<name>A0A3N4PLB7_9BACT</name>
<organism evidence="1 2">
    <name type="scientific">Chitinophaga lutea</name>
    <dbReference type="NCBI Taxonomy" id="2488634"/>
    <lineage>
        <taxon>Bacteria</taxon>
        <taxon>Pseudomonadati</taxon>
        <taxon>Bacteroidota</taxon>
        <taxon>Chitinophagia</taxon>
        <taxon>Chitinophagales</taxon>
        <taxon>Chitinophagaceae</taxon>
        <taxon>Chitinophaga</taxon>
    </lineage>
</organism>
<gene>
    <name evidence="1" type="ORF">EGT74_18520</name>
</gene>
<protein>
    <submittedName>
        <fullName evidence="1">Uncharacterized protein</fullName>
    </submittedName>
</protein>
<sequence length="93" mass="10909">MKVLELDQRLRDLKISSRSYSLNGDLKPDAIILFHNYAKWEVFYLDERGGRNDERVFVTEEEACLYVYGLFVKGKDIAEKFGMNVQIKKKSDI</sequence>